<reference evidence="3 4" key="1">
    <citation type="submission" date="2018-08" db="EMBL/GenBank/DDBJ databases">
        <title>Genomic Encyclopedia of Archaeal and Bacterial Type Strains, Phase II (KMG-II): from individual species to whole genera.</title>
        <authorList>
            <person name="Goeker M."/>
        </authorList>
    </citation>
    <scope>NUCLEOTIDE SEQUENCE [LARGE SCALE GENOMIC DNA]</scope>
    <source>
        <strain evidence="3 4">ATCC 27112</strain>
    </source>
</reference>
<dbReference type="InParanoid" id="A0A397RZC3"/>
<name>A0A397RZC3_9MOLU</name>
<evidence type="ECO:0000259" key="1">
    <source>
        <dbReference type="Pfam" id="PF13280"/>
    </source>
</evidence>
<dbReference type="PROSITE" id="PS52050">
    <property type="entry name" value="WYL"/>
    <property type="match status" value="1"/>
</dbReference>
<dbReference type="EMBL" id="QXEV01000005">
    <property type="protein sequence ID" value="RIA77906.1"/>
    <property type="molecule type" value="Genomic_DNA"/>
</dbReference>
<keyword evidence="3" id="KW-0238">DNA-binding</keyword>
<evidence type="ECO:0000259" key="2">
    <source>
        <dbReference type="Pfam" id="PF25583"/>
    </source>
</evidence>
<evidence type="ECO:0000313" key="3">
    <source>
        <dbReference type="EMBL" id="RIA77906.1"/>
    </source>
</evidence>
<dbReference type="InterPro" id="IPR051534">
    <property type="entry name" value="CBASS_pafABC_assoc_protein"/>
</dbReference>
<gene>
    <name evidence="3" type="ORF">EI71_00689</name>
</gene>
<dbReference type="PANTHER" id="PTHR34580">
    <property type="match status" value="1"/>
</dbReference>
<sequence>MLQEKKIAIFYILEILKEYTDIDHPLTQAEIALKLNIIYHIELERKSIAANLQILSEDLNFDINKCQGGGYYLGERELDETEIKFLIDAIFSSKIIPGKEAHTLAKKLSNNLSKYKRKDYNFIYKSEDVSRTTNKELFYNIDIINEAIKNNKMISFKYLDYDEMGNETEKYDGFRYKVSPYFMINNIGKYYLVGKYYKYDNHTNYKMDYIKDIKIEDESLTPIEDVKSLGENFKIFEYINNHVYIFGGNVINAKLELISNAAVMVLRDWFGKEARIVKENDKRYAYIKSEERALFYWLLQYQEDVIVVEPKELRDRVVERLKKTLERYGE</sequence>
<dbReference type="Proteomes" id="UP000266506">
    <property type="component" value="Unassembled WGS sequence"/>
</dbReference>
<dbReference type="Pfam" id="PF13280">
    <property type="entry name" value="WYL"/>
    <property type="match status" value="1"/>
</dbReference>
<evidence type="ECO:0000313" key="4">
    <source>
        <dbReference type="Proteomes" id="UP000266506"/>
    </source>
</evidence>
<feature type="domain" description="WYL" evidence="1">
    <location>
        <begin position="141"/>
        <end position="215"/>
    </location>
</feature>
<dbReference type="InterPro" id="IPR026881">
    <property type="entry name" value="WYL_dom"/>
</dbReference>
<proteinExistence type="predicted"/>
<comment type="caution">
    <text evidence="3">The sequence shown here is derived from an EMBL/GenBank/DDBJ whole genome shotgun (WGS) entry which is preliminary data.</text>
</comment>
<dbReference type="PANTHER" id="PTHR34580:SF1">
    <property type="entry name" value="PROTEIN PAFC"/>
    <property type="match status" value="1"/>
</dbReference>
<feature type="domain" description="WCX" evidence="2">
    <location>
        <begin position="262"/>
        <end position="325"/>
    </location>
</feature>
<dbReference type="GO" id="GO:0003677">
    <property type="term" value="F:DNA binding"/>
    <property type="evidence" value="ECO:0007669"/>
    <property type="project" value="UniProtKB-KW"/>
</dbReference>
<organism evidence="3 4">
    <name type="scientific">Anaeroplasma bactoclasticum</name>
    <dbReference type="NCBI Taxonomy" id="2088"/>
    <lineage>
        <taxon>Bacteria</taxon>
        <taxon>Bacillati</taxon>
        <taxon>Mycoplasmatota</taxon>
        <taxon>Mollicutes</taxon>
        <taxon>Anaeroplasmatales</taxon>
        <taxon>Anaeroplasmataceae</taxon>
        <taxon>Anaeroplasma</taxon>
    </lineage>
</organism>
<dbReference type="AlphaFoldDB" id="A0A397RZC3"/>
<dbReference type="Pfam" id="PF25583">
    <property type="entry name" value="WCX"/>
    <property type="match status" value="1"/>
</dbReference>
<keyword evidence="4" id="KW-1185">Reference proteome</keyword>
<dbReference type="RefSeq" id="WP_119015856.1">
    <property type="nucleotide sequence ID" value="NZ_QXEV01000005.1"/>
</dbReference>
<dbReference type="InterPro" id="IPR057727">
    <property type="entry name" value="WCX_dom"/>
</dbReference>
<dbReference type="OrthoDB" id="43316at2"/>
<protein>
    <submittedName>
        <fullName evidence="3">Putative DNA-binding transcriptional regulator YafY</fullName>
    </submittedName>
</protein>
<accession>A0A397RZC3</accession>